<keyword evidence="1" id="KW-0812">Transmembrane</keyword>
<accession>A0A9P9YD09</accession>
<evidence type="ECO:0000313" key="3">
    <source>
        <dbReference type="Proteomes" id="UP001059596"/>
    </source>
</evidence>
<comment type="caution">
    <text evidence="2">The sequence shown here is derived from an EMBL/GenBank/DDBJ whole genome shotgun (WGS) entry which is preliminary data.</text>
</comment>
<gene>
    <name evidence="2" type="ORF">M5D96_012557</name>
</gene>
<keyword evidence="3" id="KW-1185">Reference proteome</keyword>
<proteinExistence type="predicted"/>
<sequence>MGSNLILINFFTAAVTVIIFCNRTLSINSIQDNARTSITITKTNKIVLEDPKQLSFSNGKDTSRPNFIRLVLMRLIYGIATSMGIEDRLEDTFNGAFIPPNANGALEFNEYDPNQLSIRNGKDTSPQKEPG</sequence>
<keyword evidence="1" id="KW-0472">Membrane</keyword>
<dbReference type="Proteomes" id="UP001059596">
    <property type="component" value="Unassembled WGS sequence"/>
</dbReference>
<organism evidence="2 3">
    <name type="scientific">Drosophila gunungcola</name>
    <name type="common">fruit fly</name>
    <dbReference type="NCBI Taxonomy" id="103775"/>
    <lineage>
        <taxon>Eukaryota</taxon>
        <taxon>Metazoa</taxon>
        <taxon>Ecdysozoa</taxon>
        <taxon>Arthropoda</taxon>
        <taxon>Hexapoda</taxon>
        <taxon>Insecta</taxon>
        <taxon>Pterygota</taxon>
        <taxon>Neoptera</taxon>
        <taxon>Endopterygota</taxon>
        <taxon>Diptera</taxon>
        <taxon>Brachycera</taxon>
        <taxon>Muscomorpha</taxon>
        <taxon>Ephydroidea</taxon>
        <taxon>Drosophilidae</taxon>
        <taxon>Drosophila</taxon>
        <taxon>Sophophora</taxon>
    </lineage>
</organism>
<dbReference type="AlphaFoldDB" id="A0A9P9YD09"/>
<dbReference type="EMBL" id="JAMKOV010000062">
    <property type="protein sequence ID" value="KAI8034661.1"/>
    <property type="molecule type" value="Genomic_DNA"/>
</dbReference>
<reference evidence="2" key="1">
    <citation type="journal article" date="2023" name="Genome Biol. Evol.">
        <title>Long-read-based Genome Assembly of Drosophila gunungcola Reveals Fewer Chemosensory Genes in Flower-breeding Species.</title>
        <authorList>
            <person name="Negi A."/>
            <person name="Liao B.Y."/>
            <person name="Yeh S.D."/>
        </authorList>
    </citation>
    <scope>NUCLEOTIDE SEQUENCE</scope>
    <source>
        <strain evidence="2">Sukarami</strain>
    </source>
</reference>
<name>A0A9P9YD09_9MUSC</name>
<evidence type="ECO:0000313" key="2">
    <source>
        <dbReference type="EMBL" id="KAI8034661.1"/>
    </source>
</evidence>
<evidence type="ECO:0000256" key="1">
    <source>
        <dbReference type="SAM" id="Phobius"/>
    </source>
</evidence>
<keyword evidence="1" id="KW-1133">Transmembrane helix</keyword>
<protein>
    <submittedName>
        <fullName evidence="2">Uncharacterized protein</fullName>
    </submittedName>
</protein>
<feature type="transmembrane region" description="Helical" evidence="1">
    <location>
        <begin position="6"/>
        <end position="25"/>
    </location>
</feature>